<evidence type="ECO:0000313" key="3">
    <source>
        <dbReference type="Proteomes" id="UP000514713"/>
    </source>
</evidence>
<dbReference type="KEGG" id="ned:HUN01_02145"/>
<protein>
    <submittedName>
        <fullName evidence="2">GNAT family N-acetyltransferase</fullName>
    </submittedName>
</protein>
<dbReference type="SUPFAM" id="SSF55729">
    <property type="entry name" value="Acyl-CoA N-acyltransferases (Nat)"/>
    <property type="match status" value="1"/>
</dbReference>
<dbReference type="EMBL" id="CP054697">
    <property type="protein sequence ID" value="QMS86428.1"/>
    <property type="molecule type" value="Genomic_DNA"/>
</dbReference>
<dbReference type="Pfam" id="PF00583">
    <property type="entry name" value="Acetyltransf_1"/>
    <property type="match status" value="1"/>
</dbReference>
<dbReference type="Proteomes" id="UP000514713">
    <property type="component" value="Plasmid pNe_5"/>
</dbReference>
<evidence type="ECO:0000259" key="1">
    <source>
        <dbReference type="PROSITE" id="PS51186"/>
    </source>
</evidence>
<dbReference type="RefSeq" id="WP_181927449.1">
    <property type="nucleotide sequence ID" value="NZ_CP054697.1"/>
</dbReference>
<name>A0A7D7L9F1_9NOSO</name>
<evidence type="ECO:0000313" key="2">
    <source>
        <dbReference type="EMBL" id="QMS86428.1"/>
    </source>
</evidence>
<keyword evidence="2" id="KW-0808">Transferase</keyword>
<accession>A0A7D7L9F1</accession>
<dbReference type="GO" id="GO:0016747">
    <property type="term" value="F:acyltransferase activity, transferring groups other than amino-acyl groups"/>
    <property type="evidence" value="ECO:0007669"/>
    <property type="project" value="InterPro"/>
</dbReference>
<organism evidence="2 3">
    <name type="scientific">Nostoc edaphicum CCNP1411</name>
    <dbReference type="NCBI Taxonomy" id="1472755"/>
    <lineage>
        <taxon>Bacteria</taxon>
        <taxon>Bacillati</taxon>
        <taxon>Cyanobacteriota</taxon>
        <taxon>Cyanophyceae</taxon>
        <taxon>Nostocales</taxon>
        <taxon>Nostocaceae</taxon>
        <taxon>Nostoc</taxon>
    </lineage>
</organism>
<dbReference type="InterPro" id="IPR016181">
    <property type="entry name" value="Acyl_CoA_acyltransferase"/>
</dbReference>
<keyword evidence="2" id="KW-0614">Plasmid</keyword>
<dbReference type="InterPro" id="IPR000182">
    <property type="entry name" value="GNAT_dom"/>
</dbReference>
<proteinExistence type="predicted"/>
<keyword evidence="3" id="KW-1185">Reference proteome</keyword>
<dbReference type="Gene3D" id="3.40.630.30">
    <property type="match status" value="1"/>
</dbReference>
<dbReference type="PROSITE" id="PS51186">
    <property type="entry name" value="GNAT"/>
    <property type="match status" value="1"/>
</dbReference>
<feature type="domain" description="N-acetyltransferase" evidence="1">
    <location>
        <begin position="11"/>
        <end position="156"/>
    </location>
</feature>
<gene>
    <name evidence="2" type="ORF">HUN01_02145</name>
</gene>
<dbReference type="PANTHER" id="PTHR43072">
    <property type="entry name" value="N-ACETYLTRANSFERASE"/>
    <property type="match status" value="1"/>
</dbReference>
<reference evidence="3" key="1">
    <citation type="submission" date="2020-06" db="EMBL/GenBank/DDBJ databases">
        <title>Nostoc edaphicum CCNP1411 genome.</title>
        <authorList>
            <person name="Fidor A."/>
            <person name="Grabski M."/>
            <person name="Gawor J."/>
            <person name="Gromadka R."/>
            <person name="Wegrzyn G."/>
            <person name="Mazur-Marzec H."/>
        </authorList>
    </citation>
    <scope>NUCLEOTIDE SEQUENCE [LARGE SCALE GENOMIC DNA]</scope>
    <source>
        <strain evidence="3">CCNP1411</strain>
        <plasmid evidence="3">pne_5</plasmid>
    </source>
</reference>
<dbReference type="CDD" id="cd04301">
    <property type="entry name" value="NAT_SF"/>
    <property type="match status" value="1"/>
</dbReference>
<dbReference type="AlphaFoldDB" id="A0A7D7L9F1"/>
<geneLocation type="plasmid" evidence="3">
    <name>pne_5</name>
</geneLocation>
<sequence>MTIKMTIGQTIKIRKAEIKDVERIASLCEQLEYSVTNQQIEQRLTKIKNNDAHLVYVATLEDEYVIGWAHAHISELIIIPTQAIIFGLVVDKNYRHNGIGRLLMQQVEQWANMLGCEGVILRSNIKRKEAHFFYEKIGYTNIKQSVTFYKKLQSQE</sequence>